<dbReference type="PANTHER" id="PTHR46513">
    <property type="entry name" value="VITELLOGENIN RECEPTOR-LIKE PROTEIN-RELATED-RELATED"/>
    <property type="match status" value="1"/>
</dbReference>
<feature type="region of interest" description="Disordered" evidence="2">
    <location>
        <begin position="1"/>
        <end position="23"/>
    </location>
</feature>
<evidence type="ECO:0000313" key="4">
    <source>
        <dbReference type="Proteomes" id="UP001266305"/>
    </source>
</evidence>
<dbReference type="SUPFAM" id="SSF63825">
    <property type="entry name" value="YWTD domain"/>
    <property type="match status" value="1"/>
</dbReference>
<proteinExistence type="predicted"/>
<gene>
    <name evidence="3" type="ORF">P7K49_021351</name>
</gene>
<sequence length="269" mass="29079">MEYQGGQEAEATVQGEGPELGQWSKTPSPLLLFANRRDVRLVDAGRVKLETTVVVGGLEDAAAVDFQFSKGVVYWTDVSEEAIKQTYLNHTGVAVQTVVISGLVSPDGLACDWVGKKLYWTDSETNRIEVANLNGTSRKVLFWQDLDQPRAIALNPAHGQVELLLSRLSNGIGCKSAAPGLEAEPAGSVLTSILEAALWYQQVGMRWNLWPKYFESLRSGQGSFLPPTPEKCSRPPRGTMLGSHSSPEPLLCPCCTLSGLPTYSCPGAS</sequence>
<dbReference type="InterPro" id="IPR011042">
    <property type="entry name" value="6-blade_b-propeller_TolB-like"/>
</dbReference>
<feature type="repeat" description="LDL-receptor class B" evidence="1">
    <location>
        <begin position="71"/>
        <end position="115"/>
    </location>
</feature>
<organism evidence="3 4">
    <name type="scientific">Saguinus oedipus</name>
    <name type="common">Cotton-top tamarin</name>
    <name type="synonym">Oedipomidas oedipus</name>
    <dbReference type="NCBI Taxonomy" id="9490"/>
    <lineage>
        <taxon>Eukaryota</taxon>
        <taxon>Metazoa</taxon>
        <taxon>Chordata</taxon>
        <taxon>Craniata</taxon>
        <taxon>Vertebrata</taxon>
        <taxon>Euteleostomi</taxon>
        <taxon>Mammalia</taxon>
        <taxon>Eutheria</taxon>
        <taxon>Euarchontoglires</taxon>
        <taxon>Primates</taxon>
        <taxon>Haplorrhini</taxon>
        <taxon>Platyrrhini</taxon>
        <taxon>Cebidae</taxon>
        <taxon>Callitrichinae</taxon>
        <taxon>Saguinus</taxon>
    </lineage>
</organism>
<name>A0ABQ9USG3_SAGOE</name>
<dbReference type="PANTHER" id="PTHR46513:SF41">
    <property type="entry name" value="LOW-DENSITY LIPOPROTEIN RECEPTOR-RELATED PROTEIN"/>
    <property type="match status" value="1"/>
</dbReference>
<dbReference type="Proteomes" id="UP001266305">
    <property type="component" value="Unassembled WGS sequence"/>
</dbReference>
<dbReference type="PROSITE" id="PS51120">
    <property type="entry name" value="LDLRB"/>
    <property type="match status" value="2"/>
</dbReference>
<dbReference type="EMBL" id="JASSZA010000010">
    <property type="protein sequence ID" value="KAK2100003.1"/>
    <property type="molecule type" value="Genomic_DNA"/>
</dbReference>
<keyword evidence="4" id="KW-1185">Reference proteome</keyword>
<dbReference type="InterPro" id="IPR050778">
    <property type="entry name" value="Cueball_EGF_LRP_Nidogen"/>
</dbReference>
<reference evidence="3 4" key="1">
    <citation type="submission" date="2023-05" db="EMBL/GenBank/DDBJ databases">
        <title>B98-5 Cell Line De Novo Hybrid Assembly: An Optical Mapping Approach.</title>
        <authorList>
            <person name="Kananen K."/>
            <person name="Auerbach J.A."/>
            <person name="Kautto E."/>
            <person name="Blachly J.S."/>
        </authorList>
    </citation>
    <scope>NUCLEOTIDE SEQUENCE [LARGE SCALE GENOMIC DNA]</scope>
    <source>
        <strain evidence="3">B95-8</strain>
        <tissue evidence="3">Cell line</tissue>
    </source>
</reference>
<dbReference type="Pfam" id="PF00058">
    <property type="entry name" value="Ldl_recept_b"/>
    <property type="match status" value="1"/>
</dbReference>
<evidence type="ECO:0000256" key="1">
    <source>
        <dbReference type="PROSITE-ProRule" id="PRU00461"/>
    </source>
</evidence>
<comment type="caution">
    <text evidence="3">The sequence shown here is derived from an EMBL/GenBank/DDBJ whole genome shotgun (WGS) entry which is preliminary data.</text>
</comment>
<evidence type="ECO:0000313" key="3">
    <source>
        <dbReference type="EMBL" id="KAK2100003.1"/>
    </source>
</evidence>
<protein>
    <submittedName>
        <fullName evidence="3">Uncharacterized protein</fullName>
    </submittedName>
</protein>
<dbReference type="Gene3D" id="2.120.10.30">
    <property type="entry name" value="TolB, C-terminal domain"/>
    <property type="match status" value="1"/>
</dbReference>
<feature type="repeat" description="LDL-receptor class B" evidence="1">
    <location>
        <begin position="116"/>
        <end position="158"/>
    </location>
</feature>
<accession>A0ABQ9USG3</accession>
<dbReference type="InterPro" id="IPR000033">
    <property type="entry name" value="LDLR_classB_rpt"/>
</dbReference>
<dbReference type="SMART" id="SM00135">
    <property type="entry name" value="LY"/>
    <property type="match status" value="2"/>
</dbReference>
<evidence type="ECO:0000256" key="2">
    <source>
        <dbReference type="SAM" id="MobiDB-lite"/>
    </source>
</evidence>